<feature type="region of interest" description="Disordered" evidence="5">
    <location>
        <begin position="38"/>
        <end position="62"/>
    </location>
</feature>
<dbReference type="GO" id="GO:0016020">
    <property type="term" value="C:membrane"/>
    <property type="evidence" value="ECO:0007669"/>
    <property type="project" value="UniProtKB-SubCell"/>
</dbReference>
<dbReference type="PANTHER" id="PTHR31422:SF2">
    <property type="entry name" value="PROTEIN FLOURY 1-LIKE"/>
    <property type="match status" value="1"/>
</dbReference>
<evidence type="ECO:0000259" key="6">
    <source>
        <dbReference type="PROSITE" id="PS51775"/>
    </source>
</evidence>
<dbReference type="PANTHER" id="PTHR31422">
    <property type="entry name" value="BNAANNG28530D PROTEIN"/>
    <property type="match status" value="1"/>
</dbReference>
<comment type="caution">
    <text evidence="7">The sequence shown here is derived from an EMBL/GenBank/DDBJ whole genome shotgun (WGS) entry which is preliminary data.</text>
</comment>
<accession>A0A427AQB7</accession>
<evidence type="ECO:0000313" key="7">
    <source>
        <dbReference type="EMBL" id="RRT78393.1"/>
    </source>
</evidence>
<dbReference type="InterPro" id="IPR007656">
    <property type="entry name" value="GTD-bd"/>
</dbReference>
<evidence type="ECO:0000256" key="1">
    <source>
        <dbReference type="ARBA" id="ARBA00004370"/>
    </source>
</evidence>
<comment type="subcellular location">
    <subcellularLocation>
        <location evidence="1">Membrane</location>
    </subcellularLocation>
</comment>
<dbReference type="PROSITE" id="PS51775">
    <property type="entry name" value="GTD_BINDING"/>
    <property type="match status" value="1"/>
</dbReference>
<dbReference type="Pfam" id="PF04576">
    <property type="entry name" value="Zein-binding"/>
    <property type="match status" value="1"/>
</dbReference>
<reference evidence="7 8" key="1">
    <citation type="journal article" date="2014" name="Agronomy (Basel)">
        <title>A Draft Genome Sequence for Ensete ventricosum, the Drought-Tolerant Tree Against Hunger.</title>
        <authorList>
            <person name="Harrison J."/>
            <person name="Moore K.A."/>
            <person name="Paszkiewicz K."/>
            <person name="Jones T."/>
            <person name="Grant M."/>
            <person name="Ambacheew D."/>
            <person name="Muzemil S."/>
            <person name="Studholme D.J."/>
        </authorList>
    </citation>
    <scope>NUCLEOTIDE SEQUENCE [LARGE SCALE GENOMIC DNA]</scope>
</reference>
<gene>
    <name evidence="7" type="ORF">B296_00019485</name>
</gene>
<evidence type="ECO:0000313" key="8">
    <source>
        <dbReference type="Proteomes" id="UP000287651"/>
    </source>
</evidence>
<evidence type="ECO:0000256" key="2">
    <source>
        <dbReference type="ARBA" id="ARBA00022692"/>
    </source>
</evidence>
<organism evidence="7 8">
    <name type="scientific">Ensete ventricosum</name>
    <name type="common">Abyssinian banana</name>
    <name type="synonym">Musa ensete</name>
    <dbReference type="NCBI Taxonomy" id="4639"/>
    <lineage>
        <taxon>Eukaryota</taxon>
        <taxon>Viridiplantae</taxon>
        <taxon>Streptophyta</taxon>
        <taxon>Embryophyta</taxon>
        <taxon>Tracheophyta</taxon>
        <taxon>Spermatophyta</taxon>
        <taxon>Magnoliopsida</taxon>
        <taxon>Liliopsida</taxon>
        <taxon>Zingiberales</taxon>
        <taxon>Musaceae</taxon>
        <taxon>Ensete</taxon>
    </lineage>
</organism>
<keyword evidence="4" id="KW-0472">Membrane</keyword>
<keyword evidence="3" id="KW-1133">Transmembrane helix</keyword>
<dbReference type="Proteomes" id="UP000287651">
    <property type="component" value="Unassembled WGS sequence"/>
</dbReference>
<dbReference type="EMBL" id="AMZH03001690">
    <property type="protein sequence ID" value="RRT78393.1"/>
    <property type="molecule type" value="Genomic_DNA"/>
</dbReference>
<sequence length="136" mass="15235">MFVLLSNPLVLRIESMVPWDSLPGARYVSQADRKGTHELEEGTVNGFKDFSGEEGENDELQGHGTVKLKEKIAEKRKLRAAAVSELEKERAAASSAADEAMAKIAMLQSQKGLIERQARLYREMAEQKQLYDEQVI</sequence>
<evidence type="ECO:0000256" key="4">
    <source>
        <dbReference type="ARBA" id="ARBA00023136"/>
    </source>
</evidence>
<evidence type="ECO:0000256" key="5">
    <source>
        <dbReference type="SAM" id="MobiDB-lite"/>
    </source>
</evidence>
<keyword evidence="2" id="KW-0812">Transmembrane</keyword>
<dbReference type="GO" id="GO:0080115">
    <property type="term" value="F:myosin XI tail binding"/>
    <property type="evidence" value="ECO:0007669"/>
    <property type="project" value="UniProtKB-ARBA"/>
</dbReference>
<evidence type="ECO:0000256" key="3">
    <source>
        <dbReference type="ARBA" id="ARBA00022989"/>
    </source>
</evidence>
<protein>
    <recommendedName>
        <fullName evidence="6">GTD-binding domain-containing protein</fullName>
    </recommendedName>
</protein>
<dbReference type="AlphaFoldDB" id="A0A427AQB7"/>
<name>A0A427AQB7_ENSVE</name>
<proteinExistence type="predicted"/>
<feature type="domain" description="GTD-binding" evidence="6">
    <location>
        <begin position="63"/>
        <end position="136"/>
    </location>
</feature>